<keyword evidence="2" id="KW-1003">Cell membrane</keyword>
<dbReference type="EMBL" id="JBALHR010000007">
    <property type="protein sequence ID" value="MEH7828984.1"/>
    <property type="molecule type" value="Genomic_DNA"/>
</dbReference>
<evidence type="ECO:0000259" key="12">
    <source>
        <dbReference type="PROSITE" id="PS50110"/>
    </source>
</evidence>
<evidence type="ECO:0000256" key="6">
    <source>
        <dbReference type="ARBA" id="ARBA00022840"/>
    </source>
</evidence>
<dbReference type="SUPFAM" id="SSF47226">
    <property type="entry name" value="Histidine-containing phosphotransfer domain, HPT domain"/>
    <property type="match status" value="1"/>
</dbReference>
<keyword evidence="7" id="KW-1133">Transmembrane helix</keyword>
<dbReference type="Proteomes" id="UP001431963">
    <property type="component" value="Unassembled WGS sequence"/>
</dbReference>
<keyword evidence="3 11" id="KW-0597">Phosphoprotein</keyword>
<evidence type="ECO:0000256" key="3">
    <source>
        <dbReference type="ARBA" id="ARBA00022553"/>
    </source>
</evidence>
<evidence type="ECO:0000259" key="13">
    <source>
        <dbReference type="PROSITE" id="PS50894"/>
    </source>
</evidence>
<keyword evidence="8" id="KW-0902">Two-component regulatory system</keyword>
<keyword evidence="5" id="KW-0547">Nucleotide-binding</keyword>
<dbReference type="PANTHER" id="PTHR45339">
    <property type="entry name" value="HYBRID SIGNAL TRANSDUCTION HISTIDINE KINASE J"/>
    <property type="match status" value="1"/>
</dbReference>
<evidence type="ECO:0000313" key="15">
    <source>
        <dbReference type="Proteomes" id="UP001431963"/>
    </source>
</evidence>
<dbReference type="SUPFAM" id="SSF52172">
    <property type="entry name" value="CheY-like"/>
    <property type="match status" value="1"/>
</dbReference>
<dbReference type="Gene3D" id="3.30.565.10">
    <property type="entry name" value="Histidine kinase-like ATPase, C-terminal domain"/>
    <property type="match status" value="1"/>
</dbReference>
<feature type="modified residue" description="Phosphohistidine" evidence="10">
    <location>
        <position position="385"/>
    </location>
</feature>
<name>A0ABU8BY46_9RHOB</name>
<comment type="caution">
    <text evidence="14">The sequence shown here is derived from an EMBL/GenBank/DDBJ whole genome shotgun (WGS) entry which is preliminary data.</text>
</comment>
<evidence type="ECO:0000256" key="5">
    <source>
        <dbReference type="ARBA" id="ARBA00022741"/>
    </source>
</evidence>
<dbReference type="Gene3D" id="1.20.120.160">
    <property type="entry name" value="HPT domain"/>
    <property type="match status" value="1"/>
</dbReference>
<evidence type="ECO:0000256" key="10">
    <source>
        <dbReference type="PROSITE-ProRule" id="PRU00110"/>
    </source>
</evidence>
<evidence type="ECO:0000256" key="7">
    <source>
        <dbReference type="ARBA" id="ARBA00022989"/>
    </source>
</evidence>
<evidence type="ECO:0000256" key="2">
    <source>
        <dbReference type="ARBA" id="ARBA00022475"/>
    </source>
</evidence>
<evidence type="ECO:0000256" key="11">
    <source>
        <dbReference type="PROSITE-ProRule" id="PRU00169"/>
    </source>
</evidence>
<proteinExistence type="predicted"/>
<protein>
    <submittedName>
        <fullName evidence="14">Response regulator</fullName>
    </submittedName>
</protein>
<dbReference type="Pfam" id="PF00072">
    <property type="entry name" value="Response_reg"/>
    <property type="match status" value="1"/>
</dbReference>
<dbReference type="SUPFAM" id="SSF55874">
    <property type="entry name" value="ATPase domain of HSP90 chaperone/DNA topoisomerase II/histidine kinase"/>
    <property type="match status" value="1"/>
</dbReference>
<dbReference type="PANTHER" id="PTHR45339:SF1">
    <property type="entry name" value="HYBRID SIGNAL TRANSDUCTION HISTIDINE KINASE J"/>
    <property type="match status" value="1"/>
</dbReference>
<sequence length="443" mass="47486">MRAGLLKLASENLEPSQRSQLERATMAGEALDRLMALAANEGTESTDQQMPVNLRRFLHGLETRHGLRAIEAGPAFQLFASPDLPPAILTNRTALERLLNNLLSNALRQSSHGCITLTARVARDQRHIDILIADVGSRHGWSASQAQPEGFDPWLVICRQMADKLGATLTFSDTPTGNSVASIRVPAAMMPALDPGAHPMPDLAQLRVLLVEASTTCRLLLARLFAQFGADLDAAESGAQTLARLGRDVPDLVVIDTHLTDMPGIELIHQIRALRGPAAQVPILMVTAEQGPETELALLRAGADAVIQKPLTGIDDMAQALSTLPLGAGTRTGLPDRLLSLLSIADAETANDLIGQLAQDLADVRNRLRSALHLPDLNDLRDQSHILIALAGSVGAVRLQALAQRLHLASQHGTSLLLPDLGRLVIDCISALLDEIAETTRKM</sequence>
<dbReference type="RefSeq" id="WP_335423589.1">
    <property type="nucleotide sequence ID" value="NZ_JBALHR010000007.1"/>
</dbReference>
<gene>
    <name evidence="14" type="ORF">V6590_12560</name>
</gene>
<organism evidence="14 15">
    <name type="scientific">Gemmobacter denitrificans</name>
    <dbReference type="NCBI Taxonomy" id="3123040"/>
    <lineage>
        <taxon>Bacteria</taxon>
        <taxon>Pseudomonadati</taxon>
        <taxon>Pseudomonadota</taxon>
        <taxon>Alphaproteobacteria</taxon>
        <taxon>Rhodobacterales</taxon>
        <taxon>Paracoccaceae</taxon>
        <taxon>Gemmobacter</taxon>
    </lineage>
</organism>
<feature type="domain" description="Response regulatory" evidence="12">
    <location>
        <begin position="207"/>
        <end position="324"/>
    </location>
</feature>
<feature type="domain" description="HPt" evidence="13">
    <location>
        <begin position="346"/>
        <end position="443"/>
    </location>
</feature>
<dbReference type="InterPro" id="IPR036890">
    <property type="entry name" value="HATPase_C_sf"/>
</dbReference>
<dbReference type="SMART" id="SM00448">
    <property type="entry name" value="REC"/>
    <property type="match status" value="1"/>
</dbReference>
<dbReference type="InterPro" id="IPR008207">
    <property type="entry name" value="Sig_transdc_His_kin_Hpt_dom"/>
</dbReference>
<reference evidence="14" key="1">
    <citation type="submission" date="2024-02" db="EMBL/GenBank/DDBJ databases">
        <title>Genome sequences of strain Gemmobacter sp. JM10B15.</title>
        <authorList>
            <person name="Zhang M."/>
        </authorList>
    </citation>
    <scope>NUCLEOTIDE SEQUENCE</scope>
    <source>
        <strain evidence="14">JM10B15</strain>
    </source>
</reference>
<dbReference type="PROSITE" id="PS50894">
    <property type="entry name" value="HPT"/>
    <property type="match status" value="1"/>
</dbReference>
<dbReference type="PROSITE" id="PS50110">
    <property type="entry name" value="RESPONSE_REGULATORY"/>
    <property type="match status" value="1"/>
</dbReference>
<keyword evidence="4" id="KW-0812">Transmembrane</keyword>
<dbReference type="Gene3D" id="3.40.50.2300">
    <property type="match status" value="1"/>
</dbReference>
<keyword evidence="9" id="KW-0472">Membrane</keyword>
<evidence type="ECO:0000256" key="9">
    <source>
        <dbReference type="ARBA" id="ARBA00023136"/>
    </source>
</evidence>
<dbReference type="InterPro" id="IPR001789">
    <property type="entry name" value="Sig_transdc_resp-reg_receiver"/>
</dbReference>
<comment type="subcellular location">
    <subcellularLocation>
        <location evidence="1">Cell membrane</location>
        <topology evidence="1">Multi-pass membrane protein</topology>
    </subcellularLocation>
</comment>
<dbReference type="InterPro" id="IPR036641">
    <property type="entry name" value="HPT_dom_sf"/>
</dbReference>
<dbReference type="CDD" id="cd00156">
    <property type="entry name" value="REC"/>
    <property type="match status" value="1"/>
</dbReference>
<evidence type="ECO:0000256" key="4">
    <source>
        <dbReference type="ARBA" id="ARBA00022692"/>
    </source>
</evidence>
<feature type="modified residue" description="4-aspartylphosphate" evidence="11">
    <location>
        <position position="256"/>
    </location>
</feature>
<evidence type="ECO:0000256" key="8">
    <source>
        <dbReference type="ARBA" id="ARBA00023012"/>
    </source>
</evidence>
<keyword evidence="15" id="KW-1185">Reference proteome</keyword>
<dbReference type="InterPro" id="IPR011006">
    <property type="entry name" value="CheY-like_superfamily"/>
</dbReference>
<accession>A0ABU8BY46</accession>
<keyword evidence="6" id="KW-0067">ATP-binding</keyword>
<evidence type="ECO:0000313" key="14">
    <source>
        <dbReference type="EMBL" id="MEH7828984.1"/>
    </source>
</evidence>
<evidence type="ECO:0000256" key="1">
    <source>
        <dbReference type="ARBA" id="ARBA00004651"/>
    </source>
</evidence>